<dbReference type="AlphaFoldDB" id="A0AAD7USH1"/>
<dbReference type="InterPro" id="IPR032675">
    <property type="entry name" value="LRR_dom_sf"/>
</dbReference>
<comment type="caution">
    <text evidence="1">The sequence shown here is derived from an EMBL/GenBank/DDBJ whole genome shotgun (WGS) entry which is preliminary data.</text>
</comment>
<evidence type="ECO:0000313" key="2">
    <source>
        <dbReference type="Proteomes" id="UP001234581"/>
    </source>
</evidence>
<name>A0AAD7USH1_9FUNG</name>
<dbReference type="Gene3D" id="1.25.40.10">
    <property type="entry name" value="Tetratricopeptide repeat domain"/>
    <property type="match status" value="1"/>
</dbReference>
<dbReference type="RefSeq" id="XP_058337319.1">
    <property type="nucleotide sequence ID" value="XM_058491936.1"/>
</dbReference>
<dbReference type="InterPro" id="IPR011990">
    <property type="entry name" value="TPR-like_helical_dom_sf"/>
</dbReference>
<dbReference type="SUPFAM" id="SSF48452">
    <property type="entry name" value="TPR-like"/>
    <property type="match status" value="1"/>
</dbReference>
<keyword evidence="2" id="KW-1185">Reference proteome</keyword>
<dbReference type="SUPFAM" id="SSF52047">
    <property type="entry name" value="RNI-like"/>
    <property type="match status" value="1"/>
</dbReference>
<proteinExistence type="predicted"/>
<organism evidence="1 2">
    <name type="scientific">Lichtheimia ornata</name>
    <dbReference type="NCBI Taxonomy" id="688661"/>
    <lineage>
        <taxon>Eukaryota</taxon>
        <taxon>Fungi</taxon>
        <taxon>Fungi incertae sedis</taxon>
        <taxon>Mucoromycota</taxon>
        <taxon>Mucoromycotina</taxon>
        <taxon>Mucoromycetes</taxon>
        <taxon>Mucorales</taxon>
        <taxon>Lichtheimiaceae</taxon>
        <taxon>Lichtheimia</taxon>
    </lineage>
</organism>
<sequence>MIHTFAPNQQDTTKLFSGTTRLIHFPWNDVSQQPTLAANRHHYAALVSDSTTKLQQCIQSLLTLLNDRAIVLTRCANFDAALRDATAMQEISPSSPLGYLRAATIYSEQGRQRAVVDVCNKGLNAVHINDPGYSKLEEAKMVAMQRDACLLDFVGQLPLDIVMDVLFPMLLGDDGILDSKKGCPYLEVSKTWLDRAIETAGGGLHFIIPDQYSLAQVVRFAQHTKTIHIEFYSQGTWLPHLLYRANLCSLVEIKIKGLEDSINVGHLVSSLRSVSNTLTRLTIWKSNNGPLWPRGCSAQQPKRKRPLPVAEILINCPNLMMLDLAYQFTADFSAVPLTKTWPHLTTLYLNHYEGATFDGQFLEILKRFPSLKRLVLNPCIEPQPMTMIHRYCPSMRELQLKIKRIQSSSARHEQQHDDQCMRGRGGLKKIWISEGSQNDDAWMDMRKVLQQHHNTLVHLELNLDDAGNNDDGVFSLEFPCLKTLALRRHYSNNVCFGWWIMRKAPFLEELSITANVIKLSPGLLGFTPPPTLRKLVLDLRHVIRVDETTVVGRFLERFSQQKKATSLKELQLRFHSSGDVTPDTLVASICHLNQLQHLSISYTLLWEQWEMDHFTQMLVEGCPHLISLELNGRRPLSCYAMNILKRLQHFRRLAFNIV</sequence>
<reference evidence="1 2" key="1">
    <citation type="submission" date="2023-03" db="EMBL/GenBank/DDBJ databases">
        <title>Genome sequence of Lichtheimia ornata CBS 291.66.</title>
        <authorList>
            <person name="Mohabir J.T."/>
            <person name="Shea T.P."/>
            <person name="Kurbessoian T."/>
            <person name="Berby B."/>
            <person name="Fontaine J."/>
            <person name="Livny J."/>
            <person name="Gnirke A."/>
            <person name="Stajich J.E."/>
            <person name="Cuomo C.A."/>
        </authorList>
    </citation>
    <scope>NUCLEOTIDE SEQUENCE [LARGE SCALE GENOMIC DNA]</scope>
    <source>
        <strain evidence="1">CBS 291.66</strain>
    </source>
</reference>
<gene>
    <name evidence="1" type="ORF">O0I10_011985</name>
</gene>
<dbReference type="Proteomes" id="UP001234581">
    <property type="component" value="Unassembled WGS sequence"/>
</dbReference>
<dbReference type="InterPro" id="IPR050232">
    <property type="entry name" value="FBL13/AtMIF1-like"/>
</dbReference>
<accession>A0AAD7USH1</accession>
<dbReference type="EMBL" id="JARTCD010000106">
    <property type="protein sequence ID" value="KAJ8652405.1"/>
    <property type="molecule type" value="Genomic_DNA"/>
</dbReference>
<evidence type="ECO:0008006" key="3">
    <source>
        <dbReference type="Google" id="ProtNLM"/>
    </source>
</evidence>
<dbReference type="PANTHER" id="PTHR31900:SF31">
    <property type="entry name" value="F-BOX_LRR-REPEAT PROTEIN 13-LIKE"/>
    <property type="match status" value="1"/>
</dbReference>
<dbReference type="Gene3D" id="3.80.10.10">
    <property type="entry name" value="Ribonuclease Inhibitor"/>
    <property type="match status" value="2"/>
</dbReference>
<evidence type="ECO:0000313" key="1">
    <source>
        <dbReference type="EMBL" id="KAJ8652405.1"/>
    </source>
</evidence>
<dbReference type="GeneID" id="83219375"/>
<dbReference type="PANTHER" id="PTHR31900">
    <property type="entry name" value="F-BOX/RNI SUPERFAMILY PROTEIN-RELATED"/>
    <property type="match status" value="1"/>
</dbReference>
<protein>
    <recommendedName>
        <fullName evidence="3">F-box domain-containing protein</fullName>
    </recommendedName>
</protein>